<proteinExistence type="predicted"/>
<keyword evidence="1" id="KW-1133">Transmembrane helix</keyword>
<comment type="caution">
    <text evidence="2">The sequence shown here is derived from an EMBL/GenBank/DDBJ whole genome shotgun (WGS) entry which is preliminary data.</text>
</comment>
<keyword evidence="1" id="KW-0472">Membrane</keyword>
<evidence type="ECO:0000313" key="3">
    <source>
        <dbReference type="Proteomes" id="UP001159363"/>
    </source>
</evidence>
<evidence type="ECO:0000313" key="2">
    <source>
        <dbReference type="EMBL" id="KAJ8895688.1"/>
    </source>
</evidence>
<keyword evidence="1" id="KW-0812">Transmembrane</keyword>
<sequence length="82" mass="9479">MINHKKLLVKLVAAGFSNYSWNYKWSSTGLNSWPIIALSLYITALASYFKHVKCYQYADDTQLLLSYRVNEIDKSIVKIKSD</sequence>
<name>A0ABQ9IIM9_9NEOP</name>
<reference evidence="2 3" key="1">
    <citation type="submission" date="2023-02" db="EMBL/GenBank/DDBJ databases">
        <title>LHISI_Scaffold_Assembly.</title>
        <authorList>
            <person name="Stuart O.P."/>
            <person name="Cleave R."/>
            <person name="Magrath M.J.L."/>
            <person name="Mikheyev A.S."/>
        </authorList>
    </citation>
    <scope>NUCLEOTIDE SEQUENCE [LARGE SCALE GENOMIC DNA]</scope>
    <source>
        <strain evidence="2">Daus_M_001</strain>
        <tissue evidence="2">Leg muscle</tissue>
    </source>
</reference>
<protein>
    <submittedName>
        <fullName evidence="2">Uncharacterized protein</fullName>
    </submittedName>
</protein>
<dbReference type="EMBL" id="JARBHB010000001">
    <property type="protein sequence ID" value="KAJ8895688.1"/>
    <property type="molecule type" value="Genomic_DNA"/>
</dbReference>
<gene>
    <name evidence="2" type="ORF">PR048_001024</name>
</gene>
<evidence type="ECO:0000256" key="1">
    <source>
        <dbReference type="SAM" id="Phobius"/>
    </source>
</evidence>
<dbReference type="Proteomes" id="UP001159363">
    <property type="component" value="Chromosome 1"/>
</dbReference>
<feature type="transmembrane region" description="Helical" evidence="1">
    <location>
        <begin position="30"/>
        <end position="49"/>
    </location>
</feature>
<accession>A0ABQ9IIM9</accession>
<organism evidence="2 3">
    <name type="scientific">Dryococelus australis</name>
    <dbReference type="NCBI Taxonomy" id="614101"/>
    <lineage>
        <taxon>Eukaryota</taxon>
        <taxon>Metazoa</taxon>
        <taxon>Ecdysozoa</taxon>
        <taxon>Arthropoda</taxon>
        <taxon>Hexapoda</taxon>
        <taxon>Insecta</taxon>
        <taxon>Pterygota</taxon>
        <taxon>Neoptera</taxon>
        <taxon>Polyneoptera</taxon>
        <taxon>Phasmatodea</taxon>
        <taxon>Verophasmatodea</taxon>
        <taxon>Anareolatae</taxon>
        <taxon>Phasmatidae</taxon>
        <taxon>Eurycanthinae</taxon>
        <taxon>Dryococelus</taxon>
    </lineage>
</organism>
<keyword evidence="3" id="KW-1185">Reference proteome</keyword>